<name>A0A409YTQ3_9AGAR</name>
<dbReference type="Gene3D" id="3.90.1150.10">
    <property type="entry name" value="Aspartate Aminotransferase, domain 1"/>
    <property type="match status" value="1"/>
</dbReference>
<gene>
    <name evidence="4" type="ORF">CVT24_002513</name>
</gene>
<dbReference type="OrthoDB" id="5978656at2759"/>
<evidence type="ECO:0000256" key="1">
    <source>
        <dbReference type="ARBA" id="ARBA00022898"/>
    </source>
</evidence>
<protein>
    <recommendedName>
        <fullName evidence="3">Aminotransferase class V domain-containing protein</fullName>
    </recommendedName>
</protein>
<dbReference type="Proteomes" id="UP000284842">
    <property type="component" value="Unassembled WGS sequence"/>
</dbReference>
<feature type="chain" id="PRO_5019305811" description="Aminotransferase class V domain-containing protein" evidence="2">
    <location>
        <begin position="22"/>
        <end position="594"/>
    </location>
</feature>
<organism evidence="4 5">
    <name type="scientific">Panaeolus cyanescens</name>
    <dbReference type="NCBI Taxonomy" id="181874"/>
    <lineage>
        <taxon>Eukaryota</taxon>
        <taxon>Fungi</taxon>
        <taxon>Dikarya</taxon>
        <taxon>Basidiomycota</taxon>
        <taxon>Agaricomycotina</taxon>
        <taxon>Agaricomycetes</taxon>
        <taxon>Agaricomycetidae</taxon>
        <taxon>Agaricales</taxon>
        <taxon>Agaricineae</taxon>
        <taxon>Galeropsidaceae</taxon>
        <taxon>Panaeolus</taxon>
    </lineage>
</organism>
<dbReference type="InterPro" id="IPR000192">
    <property type="entry name" value="Aminotrans_V_dom"/>
</dbReference>
<dbReference type="InterPro" id="IPR015422">
    <property type="entry name" value="PyrdxlP-dep_Trfase_small"/>
</dbReference>
<dbReference type="FunCoup" id="A0A409YTQ3">
    <property type="interactions" value="17"/>
</dbReference>
<comment type="caution">
    <text evidence="4">The sequence shown here is derived from an EMBL/GenBank/DDBJ whole genome shotgun (WGS) entry which is preliminary data.</text>
</comment>
<evidence type="ECO:0000313" key="4">
    <source>
        <dbReference type="EMBL" id="PPR06338.1"/>
    </source>
</evidence>
<dbReference type="Pfam" id="PF00266">
    <property type="entry name" value="Aminotran_5"/>
    <property type="match status" value="1"/>
</dbReference>
<keyword evidence="1" id="KW-0663">Pyridoxal phosphate</keyword>
<evidence type="ECO:0000256" key="2">
    <source>
        <dbReference type="SAM" id="SignalP"/>
    </source>
</evidence>
<dbReference type="Gene3D" id="3.40.640.10">
    <property type="entry name" value="Type I PLP-dependent aspartate aminotransferase-like (Major domain)"/>
    <property type="match status" value="1"/>
</dbReference>
<keyword evidence="5" id="KW-1185">Reference proteome</keyword>
<sequence>MCTTPGLSILILIIALEEVKPPKKKQKPPFLGGRDRANKPEIVTVITFWRLDQFCRGLRWPFHDVANVRAASSARFCIHDDASPCVPPRTAQVASRACGLGNRWSDLADTYSNHPYLDAQCKSSPESYTIKISLPHRQAEFYPVTCRLPPHPQVPFKLFLDVFPQLANMQLTQAWTERYRQPPPPFGHACLDLYSLDPEYLNLNNGSYGTTPKPVTQAVHELTVKIERSPDLFHRVDYQPMLKKVRARLAKLVGAQTEEIFLVNNASMGVNTVLRNFQWEQGDIIFKFTTTYGSVTGTVKSISDFPPHPTVVTIPLLFPTTKEEIIKSLKDHLAAHPALPNKKRVAVIDSIISNPGVKLPWQEMVQICKDENVWSVVDAAHSIGQEVGIDLTKTAPDFWVSNCHKWLSAKRSCAVLYAPLRNQHIIKTAIPTGHTYQSNPVDQAAYIESQFEWNGTIDWTPYLTVENALDYREWLGGEEAINEYCHDLAIKGGEELARILGTRLMDTTGEFTLNMTNVELPLPTSLKPTAELIDRINRMLLVEHNAFSAFFYHNGAWWTRCSAQVWNEIEDFRGIAKIWLDICNEFRKELGLPE</sequence>
<evidence type="ECO:0000259" key="3">
    <source>
        <dbReference type="Pfam" id="PF00266"/>
    </source>
</evidence>
<evidence type="ECO:0000313" key="5">
    <source>
        <dbReference type="Proteomes" id="UP000284842"/>
    </source>
</evidence>
<dbReference type="PANTHER" id="PTHR43092:SF2">
    <property type="entry name" value="HERCYNYLCYSTEINE SULFOXIDE LYASE"/>
    <property type="match status" value="1"/>
</dbReference>
<dbReference type="PANTHER" id="PTHR43092">
    <property type="entry name" value="L-CYSTEINE DESULFHYDRASE"/>
    <property type="match status" value="1"/>
</dbReference>
<feature type="domain" description="Aminotransferase class V" evidence="3">
    <location>
        <begin position="241"/>
        <end position="518"/>
    </location>
</feature>
<dbReference type="InterPro" id="IPR015424">
    <property type="entry name" value="PyrdxlP-dep_Trfase"/>
</dbReference>
<dbReference type="InterPro" id="IPR015421">
    <property type="entry name" value="PyrdxlP-dep_Trfase_major"/>
</dbReference>
<dbReference type="AlphaFoldDB" id="A0A409YTQ3"/>
<dbReference type="InParanoid" id="A0A409YTQ3"/>
<dbReference type="EMBL" id="NHTK01000666">
    <property type="protein sequence ID" value="PPR06338.1"/>
    <property type="molecule type" value="Genomic_DNA"/>
</dbReference>
<keyword evidence="2" id="KW-0732">Signal</keyword>
<accession>A0A409YTQ3</accession>
<reference evidence="4 5" key="1">
    <citation type="journal article" date="2018" name="Evol. Lett.">
        <title>Horizontal gene cluster transfer increased hallucinogenic mushroom diversity.</title>
        <authorList>
            <person name="Reynolds H.T."/>
            <person name="Vijayakumar V."/>
            <person name="Gluck-Thaler E."/>
            <person name="Korotkin H.B."/>
            <person name="Matheny P.B."/>
            <person name="Slot J.C."/>
        </authorList>
    </citation>
    <scope>NUCLEOTIDE SEQUENCE [LARGE SCALE GENOMIC DNA]</scope>
    <source>
        <strain evidence="4 5">2629</strain>
    </source>
</reference>
<feature type="signal peptide" evidence="2">
    <location>
        <begin position="1"/>
        <end position="21"/>
    </location>
</feature>
<dbReference type="SUPFAM" id="SSF53383">
    <property type="entry name" value="PLP-dependent transferases"/>
    <property type="match status" value="1"/>
</dbReference>
<dbReference type="STRING" id="181874.A0A409YTQ3"/>
<proteinExistence type="predicted"/>